<dbReference type="SUPFAM" id="SSF53756">
    <property type="entry name" value="UDP-Glycosyltransferase/glycogen phosphorylase"/>
    <property type="match status" value="1"/>
</dbReference>
<dbReference type="Gene3D" id="3.40.50.2000">
    <property type="entry name" value="Glycogen Phosphorylase B"/>
    <property type="match status" value="2"/>
</dbReference>
<dbReference type="EMBL" id="KV921946">
    <property type="protein sequence ID" value="ORE05367.1"/>
    <property type="molecule type" value="Genomic_DNA"/>
</dbReference>
<dbReference type="OrthoDB" id="5835829at2759"/>
<accession>A0A1X0R008</accession>
<feature type="transmembrane region" description="Helical" evidence="4">
    <location>
        <begin position="512"/>
        <end position="535"/>
    </location>
</feature>
<dbReference type="AlphaFoldDB" id="A0A1X0R008"/>
<dbReference type="VEuPathDB" id="FungiDB:BCV72DRAFT_293362"/>
<evidence type="ECO:0000256" key="4">
    <source>
        <dbReference type="SAM" id="Phobius"/>
    </source>
</evidence>
<keyword evidence="2 3" id="KW-0808">Transferase</keyword>
<dbReference type="Pfam" id="PF00201">
    <property type="entry name" value="UDPGT"/>
    <property type="match status" value="1"/>
</dbReference>
<sequence>MKLNICRLATVISVASIFLCGTSYGKETLVEDYFEPKHVMFMSTFGGSSHVNWVLSILNELSKRGHRITYVTREIQAKHAKQYPHFNTVILKGKETNMEGAFAQKHTAILDAAGTLLKSGYHDFKSDYIALRHMIKTENISAAVCGFATAPGCFEAARDSNIPYILTSSYAAFPDASAAYINNHVLTMENPTTYGLSFFKRFYDMFVIPVQAYLQMKPVGDWINERRREAGCNIRDLEYEPWTHKNNIKLVNSLFGIEAARPFGPLVERVGPIMQRQYDPLTPDLKEYLDNHSRILYIAFGQHAVASINDLQMIMTSVMENVERGVYDGFLWASRKSSETFPEEIKTSSGNIYRVKDMFEGKYSNLRFVSWAPQTAVLFHPSVNVFLTHGGAGSMYEALYAGKRLIVFPFYGDQFLNAQNVKTTGLGDFLNPILSQEEANDMVKRVGIDIDGSIQQNVKRYKALIQIHSRNGSIRGADIIEEVLFVNKDTYLPYRYPVSRQMSFIKARNLDLIAAALVLFMSIIYSFVLLVKAAFHLMLAYIWQKEAPIDPANIKLKTI</sequence>
<keyword evidence="4" id="KW-0812">Transmembrane</keyword>
<feature type="signal peptide" evidence="5">
    <location>
        <begin position="1"/>
        <end position="25"/>
    </location>
</feature>
<dbReference type="GO" id="GO:0008194">
    <property type="term" value="F:UDP-glycosyltransferase activity"/>
    <property type="evidence" value="ECO:0007669"/>
    <property type="project" value="InterPro"/>
</dbReference>
<evidence type="ECO:0000313" key="6">
    <source>
        <dbReference type="EMBL" id="ORE05367.1"/>
    </source>
</evidence>
<keyword evidence="5" id="KW-0732">Signal</keyword>
<comment type="similarity">
    <text evidence="3">Belongs to the UDP-glycosyltransferase family.</text>
</comment>
<evidence type="ECO:0000256" key="1">
    <source>
        <dbReference type="ARBA" id="ARBA00022676"/>
    </source>
</evidence>
<evidence type="ECO:0000256" key="5">
    <source>
        <dbReference type="SAM" id="SignalP"/>
    </source>
</evidence>
<protein>
    <submittedName>
        <fullName evidence="6">UDP-Glycosyltransferase/glycogen phosphorylase</fullName>
    </submittedName>
</protein>
<dbReference type="PROSITE" id="PS00375">
    <property type="entry name" value="UDPGT"/>
    <property type="match status" value="1"/>
</dbReference>
<dbReference type="PANTHER" id="PTHR48043">
    <property type="entry name" value="EG:EG0003.4 PROTEIN-RELATED"/>
    <property type="match status" value="1"/>
</dbReference>
<dbReference type="InterPro" id="IPR035595">
    <property type="entry name" value="UDP_glycos_trans_CS"/>
</dbReference>
<dbReference type="InterPro" id="IPR002213">
    <property type="entry name" value="UDP_glucos_trans"/>
</dbReference>
<dbReference type="InterPro" id="IPR050271">
    <property type="entry name" value="UDP-glycosyltransferase"/>
</dbReference>
<dbReference type="Proteomes" id="UP000242414">
    <property type="component" value="Unassembled WGS sequence"/>
</dbReference>
<dbReference type="CDD" id="cd03784">
    <property type="entry name" value="GT1_Gtf-like"/>
    <property type="match status" value="1"/>
</dbReference>
<evidence type="ECO:0000256" key="3">
    <source>
        <dbReference type="RuleBase" id="RU003718"/>
    </source>
</evidence>
<name>A0A1X0R008_RHIZD</name>
<keyword evidence="4" id="KW-1133">Transmembrane helix</keyword>
<reference evidence="6" key="1">
    <citation type="journal article" date="2016" name="Proc. Natl. Acad. Sci. U.S.A.">
        <title>Lipid metabolic changes in an early divergent fungus govern the establishment of a mutualistic symbiosis with endobacteria.</title>
        <authorList>
            <person name="Lastovetsky O.A."/>
            <person name="Gaspar M.L."/>
            <person name="Mondo S.J."/>
            <person name="LaButti K.M."/>
            <person name="Sandor L."/>
            <person name="Grigoriev I.V."/>
            <person name="Henry S.A."/>
            <person name="Pawlowska T.E."/>
        </authorList>
    </citation>
    <scope>NUCLEOTIDE SEQUENCE [LARGE SCALE GENOMIC DNA]</scope>
    <source>
        <strain evidence="6">ATCC 52814</strain>
    </source>
</reference>
<keyword evidence="4" id="KW-0472">Membrane</keyword>
<keyword evidence="1 3" id="KW-0328">Glycosyltransferase</keyword>
<feature type="chain" id="PRO_5010865027" evidence="5">
    <location>
        <begin position="26"/>
        <end position="559"/>
    </location>
</feature>
<dbReference type="PANTHER" id="PTHR48043:SF145">
    <property type="entry name" value="FI06409P-RELATED"/>
    <property type="match status" value="1"/>
</dbReference>
<gene>
    <name evidence="6" type="ORF">BCV72DRAFT_293362</name>
</gene>
<proteinExistence type="inferred from homology"/>
<evidence type="ECO:0000256" key="2">
    <source>
        <dbReference type="ARBA" id="ARBA00022679"/>
    </source>
</evidence>
<organism evidence="6">
    <name type="scientific">Rhizopus microsporus var. microsporus</name>
    <dbReference type="NCBI Taxonomy" id="86635"/>
    <lineage>
        <taxon>Eukaryota</taxon>
        <taxon>Fungi</taxon>
        <taxon>Fungi incertae sedis</taxon>
        <taxon>Mucoromycota</taxon>
        <taxon>Mucoromycotina</taxon>
        <taxon>Mucoromycetes</taxon>
        <taxon>Mucorales</taxon>
        <taxon>Mucorineae</taxon>
        <taxon>Rhizopodaceae</taxon>
        <taxon>Rhizopus</taxon>
    </lineage>
</organism>